<accession>A0A7J7NVA9</accession>
<dbReference type="Gene3D" id="3.90.550.10">
    <property type="entry name" value="Spore Coat Polysaccharide Biosynthesis Protein SpsA, Chain A"/>
    <property type="match status" value="1"/>
</dbReference>
<dbReference type="EC" id="2.4.1.-" evidence="4"/>
<feature type="compositionally biased region" description="Basic and acidic residues" evidence="5">
    <location>
        <begin position="12"/>
        <end position="25"/>
    </location>
</feature>
<comment type="similarity">
    <text evidence="2 4">Belongs to the glycosyltransferase 8 family.</text>
</comment>
<comment type="caution">
    <text evidence="6">The sequence shown here is derived from an EMBL/GenBank/DDBJ whole genome shotgun (WGS) entry which is preliminary data.</text>
</comment>
<dbReference type="InterPro" id="IPR029993">
    <property type="entry name" value="GAUT"/>
</dbReference>
<evidence type="ECO:0000313" key="6">
    <source>
        <dbReference type="EMBL" id="KAF6171141.1"/>
    </source>
</evidence>
<dbReference type="UniPathway" id="UPA00845"/>
<sequence length="375" mass="42409">MSAKSSTNIEPFFRDSNSEVKNESEHLDNLIKILEPSLTKDVAEHIAKGAANDIVNQDPMLVTVKPENGRSALSDAVPQPNNDIKKYDGDSTAKAFEYVKVVTGDELGKSCQLEFGSYCLWLKEHKEEMKDATVKKMKDKLFVARAYFSTIPKVPTQDKLSQNPPYLSFAEEFSVSLRSSADKPLRTEYISVFGLTHYLLSKIFQNLTKVIVLDEDIVVQRDLTPLWNLEMKGKVLGAVKFYVVKLGQLKSYLGEESFDNNSCTWMSGLNIVDLVKWRERNLTEIYGRLQLKSSTRVGALPATLLTFHGMVYALDDSWALSGLGHDYGIGTQAIKKAAVLHYNRKMKSWLELGISKYKLYWKKVFDTRGSVYGRM</sequence>
<keyword evidence="7" id="KW-1185">Reference proteome</keyword>
<name>A0A7J7NVA9_9MAGN</name>
<evidence type="ECO:0000256" key="5">
    <source>
        <dbReference type="SAM" id="MobiDB-lite"/>
    </source>
</evidence>
<dbReference type="Pfam" id="PF01501">
    <property type="entry name" value="Glyco_transf_8"/>
    <property type="match status" value="1"/>
</dbReference>
<dbReference type="InterPro" id="IPR029044">
    <property type="entry name" value="Nucleotide-diphossugar_trans"/>
</dbReference>
<evidence type="ECO:0000256" key="2">
    <source>
        <dbReference type="ARBA" id="ARBA00006351"/>
    </source>
</evidence>
<dbReference type="Proteomes" id="UP000541444">
    <property type="component" value="Unassembled WGS sequence"/>
</dbReference>
<evidence type="ECO:0000256" key="3">
    <source>
        <dbReference type="ARBA" id="ARBA00022676"/>
    </source>
</evidence>
<dbReference type="Pfam" id="PF25557">
    <property type="entry name" value="GAUT_1"/>
    <property type="match status" value="1"/>
</dbReference>
<dbReference type="GO" id="GO:0000139">
    <property type="term" value="C:Golgi membrane"/>
    <property type="evidence" value="ECO:0007669"/>
    <property type="project" value="UniProtKB-SubCell"/>
</dbReference>
<dbReference type="GO" id="GO:0071555">
    <property type="term" value="P:cell wall organization"/>
    <property type="evidence" value="ECO:0007669"/>
    <property type="project" value="UniProtKB-KW"/>
</dbReference>
<keyword evidence="3 4" id="KW-0328">Glycosyltransferase</keyword>
<dbReference type="InterPro" id="IPR002495">
    <property type="entry name" value="Glyco_trans_8"/>
</dbReference>
<gene>
    <name evidence="6" type="ORF">GIB67_012215</name>
</gene>
<dbReference type="SUPFAM" id="SSF53448">
    <property type="entry name" value="Nucleotide-diphospho-sugar transferases"/>
    <property type="match status" value="1"/>
</dbReference>
<keyword evidence="4" id="KW-0333">Golgi apparatus</keyword>
<dbReference type="PANTHER" id="PTHR32116">
    <property type="entry name" value="GALACTURONOSYLTRANSFERASE 4-RELATED"/>
    <property type="match status" value="1"/>
</dbReference>
<dbReference type="PANTHER" id="PTHR32116:SF12">
    <property type="entry name" value="GALACTURONOSYLTRANSFERASE 7-RELATED"/>
    <property type="match status" value="1"/>
</dbReference>
<dbReference type="GO" id="GO:0045489">
    <property type="term" value="P:pectin biosynthetic process"/>
    <property type="evidence" value="ECO:0007669"/>
    <property type="project" value="UniProtKB-UniPathway"/>
</dbReference>
<evidence type="ECO:0000256" key="1">
    <source>
        <dbReference type="ARBA" id="ARBA00004877"/>
    </source>
</evidence>
<dbReference type="AlphaFoldDB" id="A0A7J7NVA9"/>
<keyword evidence="4" id="KW-0961">Cell wall biogenesis/degradation</keyword>
<evidence type="ECO:0000313" key="7">
    <source>
        <dbReference type="Proteomes" id="UP000541444"/>
    </source>
</evidence>
<dbReference type="EMBL" id="JACGCM010000522">
    <property type="protein sequence ID" value="KAF6171141.1"/>
    <property type="molecule type" value="Genomic_DNA"/>
</dbReference>
<protein>
    <recommendedName>
        <fullName evidence="4">Hexosyltransferase</fullName>
        <ecNumber evidence="4">2.4.1.-</ecNumber>
    </recommendedName>
</protein>
<evidence type="ECO:0000256" key="4">
    <source>
        <dbReference type="RuleBase" id="RU362027"/>
    </source>
</evidence>
<comment type="pathway">
    <text evidence="1 4">Glycan metabolism; pectin biosynthesis.</text>
</comment>
<organism evidence="6 7">
    <name type="scientific">Kingdonia uniflora</name>
    <dbReference type="NCBI Taxonomy" id="39325"/>
    <lineage>
        <taxon>Eukaryota</taxon>
        <taxon>Viridiplantae</taxon>
        <taxon>Streptophyta</taxon>
        <taxon>Embryophyta</taxon>
        <taxon>Tracheophyta</taxon>
        <taxon>Spermatophyta</taxon>
        <taxon>Magnoliopsida</taxon>
        <taxon>Ranunculales</taxon>
        <taxon>Circaeasteraceae</taxon>
        <taxon>Kingdonia</taxon>
    </lineage>
</organism>
<keyword evidence="3 4" id="KW-0808">Transferase</keyword>
<dbReference type="GO" id="GO:0047262">
    <property type="term" value="F:polygalacturonate 4-alpha-galacturonosyltransferase activity"/>
    <property type="evidence" value="ECO:0007669"/>
    <property type="project" value="InterPro"/>
</dbReference>
<comment type="subcellular location">
    <subcellularLocation>
        <location evidence="4">Golgi apparatus membrane</location>
        <topology evidence="4">Single-pass type II membrane protein</topology>
    </subcellularLocation>
</comment>
<dbReference type="OrthoDB" id="411524at2759"/>
<reference evidence="6 7" key="1">
    <citation type="journal article" date="2020" name="IScience">
        <title>Genome Sequencing of the Endangered Kingdonia uniflora (Circaeasteraceae, Ranunculales) Reveals Potential Mechanisms of Evolutionary Specialization.</title>
        <authorList>
            <person name="Sun Y."/>
            <person name="Deng T."/>
            <person name="Zhang A."/>
            <person name="Moore M.J."/>
            <person name="Landis J.B."/>
            <person name="Lin N."/>
            <person name="Zhang H."/>
            <person name="Zhang X."/>
            <person name="Huang J."/>
            <person name="Zhang X."/>
            <person name="Sun H."/>
            <person name="Wang H."/>
        </authorList>
    </citation>
    <scope>NUCLEOTIDE SEQUENCE [LARGE SCALE GENOMIC DNA]</scope>
    <source>
        <strain evidence="6">TB1705</strain>
        <tissue evidence="6">Leaf</tissue>
    </source>
</reference>
<proteinExistence type="inferred from homology"/>
<feature type="region of interest" description="Disordered" evidence="5">
    <location>
        <begin position="1"/>
        <end position="25"/>
    </location>
</feature>